<organism evidence="1 2">
    <name type="scientific">Rubellimicrobium mesophilum DSM 19309</name>
    <dbReference type="NCBI Taxonomy" id="442562"/>
    <lineage>
        <taxon>Bacteria</taxon>
        <taxon>Pseudomonadati</taxon>
        <taxon>Pseudomonadota</taxon>
        <taxon>Alphaproteobacteria</taxon>
        <taxon>Rhodobacterales</taxon>
        <taxon>Roseobacteraceae</taxon>
        <taxon>Rubellimicrobium</taxon>
    </lineage>
</organism>
<evidence type="ECO:0000313" key="2">
    <source>
        <dbReference type="Proteomes" id="UP000019666"/>
    </source>
</evidence>
<dbReference type="Proteomes" id="UP000019666">
    <property type="component" value="Unassembled WGS sequence"/>
</dbReference>
<comment type="caution">
    <text evidence="1">The sequence shown here is derived from an EMBL/GenBank/DDBJ whole genome shotgun (WGS) entry which is preliminary data.</text>
</comment>
<evidence type="ECO:0000313" key="1">
    <source>
        <dbReference type="EMBL" id="EYD76778.1"/>
    </source>
</evidence>
<accession>A0A017HRI5</accession>
<protein>
    <submittedName>
        <fullName evidence="1">Uncharacterized protein</fullName>
    </submittedName>
</protein>
<dbReference type="EMBL" id="AOSK01000041">
    <property type="protein sequence ID" value="EYD76778.1"/>
    <property type="molecule type" value="Genomic_DNA"/>
</dbReference>
<dbReference type="RefSeq" id="WP_037277305.1">
    <property type="nucleotide sequence ID" value="NZ_KK088521.1"/>
</dbReference>
<keyword evidence="2" id="KW-1185">Reference proteome</keyword>
<dbReference type="AlphaFoldDB" id="A0A017HRI5"/>
<dbReference type="HOGENOM" id="CLU_1509510_0_0_5"/>
<gene>
    <name evidence="1" type="ORF">Rumeso_01736</name>
</gene>
<dbReference type="OrthoDB" id="9900150at2"/>
<reference evidence="1 2" key="1">
    <citation type="submission" date="2013-02" db="EMBL/GenBank/DDBJ databases">
        <authorList>
            <person name="Fiebig A."/>
            <person name="Goeker M."/>
            <person name="Klenk H.-P.P."/>
        </authorList>
    </citation>
    <scope>NUCLEOTIDE SEQUENCE [LARGE SCALE GENOMIC DNA]</scope>
    <source>
        <strain evidence="1 2">DSM 19309</strain>
    </source>
</reference>
<proteinExistence type="predicted"/>
<sequence length="178" mass="20396">MTTQREAIEAFVATMDKYTYLQPVVAEAIGAAQTDLNTWRSRELLRTGWRKEGGRIVYTGRGLLLAGLMNEWAWLFDPSRARFLSEQFIDVLVPSDDYDVNLKTLLSYTVITEFNKGPDRRPEHQSEINKWEQLNLALTPHSTPKTISCDRRIIAFNVGKLCREWAMKAQALLNHPGL</sequence>
<name>A0A017HRI5_9RHOB</name>
<dbReference type="STRING" id="442562.Rumeso_01736"/>